<feature type="transmembrane region" description="Helical" evidence="1">
    <location>
        <begin position="95"/>
        <end position="115"/>
    </location>
</feature>
<dbReference type="PROSITE" id="PS51257">
    <property type="entry name" value="PROKAR_LIPOPROTEIN"/>
    <property type="match status" value="1"/>
</dbReference>
<keyword evidence="1" id="KW-0472">Membrane</keyword>
<protein>
    <submittedName>
        <fullName evidence="2">Positive regulator of sigma(E), RseC/MucC</fullName>
    </submittedName>
</protein>
<proteinExistence type="predicted"/>
<dbReference type="InterPro" id="IPR007359">
    <property type="entry name" value="SigmaE_reg_RseC_MucC"/>
</dbReference>
<name>A0A1M5RV68_9BACT</name>
<evidence type="ECO:0000313" key="2">
    <source>
        <dbReference type="EMBL" id="SHH30069.1"/>
    </source>
</evidence>
<keyword evidence="1" id="KW-0812">Transmembrane</keyword>
<dbReference type="STRING" id="1123380.SAMN02745199_0638"/>
<keyword evidence="1" id="KW-1133">Transmembrane helix</keyword>
<dbReference type="AlphaFoldDB" id="A0A1M5RV68"/>
<sequence length="133" mass="15095">MKEVFRVSRIDDKYIYVERDTTACGSCSLSGSCNVQNITEMKIEKKKNLEVFPGDFLILDMKLRPALIAFFLYGLPIVFLIVGVGLGGFFELSDFLSFAIGISFMSVAFVINYFIDKKYKPEIVDVKHNRGEI</sequence>
<dbReference type="RefSeq" id="WP_073072116.1">
    <property type="nucleotide sequence ID" value="NZ_FQXN01000002.1"/>
</dbReference>
<dbReference type="PANTHER" id="PTHR35867:SF1">
    <property type="entry name" value="PROTEIN RSEC"/>
    <property type="match status" value="1"/>
</dbReference>
<keyword evidence="3" id="KW-1185">Reference proteome</keyword>
<dbReference type="OrthoDB" id="47359at2"/>
<feature type="transmembrane region" description="Helical" evidence="1">
    <location>
        <begin position="66"/>
        <end position="89"/>
    </location>
</feature>
<accession>A0A1M5RV68</accession>
<evidence type="ECO:0000256" key="1">
    <source>
        <dbReference type="SAM" id="Phobius"/>
    </source>
</evidence>
<dbReference type="Proteomes" id="UP000242592">
    <property type="component" value="Unassembled WGS sequence"/>
</dbReference>
<reference evidence="3" key="1">
    <citation type="submission" date="2016-11" db="EMBL/GenBank/DDBJ databases">
        <authorList>
            <person name="Varghese N."/>
            <person name="Submissions S."/>
        </authorList>
    </citation>
    <scope>NUCLEOTIDE SEQUENCE [LARGE SCALE GENOMIC DNA]</scope>
    <source>
        <strain evidence="3">DSM 15807</strain>
    </source>
</reference>
<organism evidence="2 3">
    <name type="scientific">Thermosipho atlanticus DSM 15807</name>
    <dbReference type="NCBI Taxonomy" id="1123380"/>
    <lineage>
        <taxon>Bacteria</taxon>
        <taxon>Thermotogati</taxon>
        <taxon>Thermotogota</taxon>
        <taxon>Thermotogae</taxon>
        <taxon>Thermotogales</taxon>
        <taxon>Fervidobacteriaceae</taxon>
        <taxon>Thermosipho</taxon>
    </lineage>
</organism>
<evidence type="ECO:0000313" key="3">
    <source>
        <dbReference type="Proteomes" id="UP000242592"/>
    </source>
</evidence>
<dbReference type="PANTHER" id="PTHR35867">
    <property type="entry name" value="PROTEIN RSEC"/>
    <property type="match status" value="1"/>
</dbReference>
<dbReference type="Pfam" id="PF04246">
    <property type="entry name" value="RseC_MucC"/>
    <property type="match status" value="1"/>
</dbReference>
<dbReference type="EMBL" id="FQXN01000002">
    <property type="protein sequence ID" value="SHH30069.1"/>
    <property type="molecule type" value="Genomic_DNA"/>
</dbReference>
<gene>
    <name evidence="2" type="ORF">SAMN02745199_0638</name>
</gene>